<evidence type="ECO:0000256" key="6">
    <source>
        <dbReference type="ARBA" id="ARBA00022833"/>
    </source>
</evidence>
<dbReference type="GO" id="GO:0043103">
    <property type="term" value="P:hypoxanthine salvage"/>
    <property type="evidence" value="ECO:0007669"/>
    <property type="project" value="TreeGrafter"/>
</dbReference>
<dbReference type="InterPro" id="IPR001365">
    <property type="entry name" value="A_deaminase_dom"/>
</dbReference>
<protein>
    <recommendedName>
        <fullName evidence="3">adenosine deaminase</fullName>
        <ecNumber evidence="3">3.5.4.4</ecNumber>
    </recommendedName>
</protein>
<evidence type="ECO:0000256" key="2">
    <source>
        <dbReference type="ARBA" id="ARBA00006676"/>
    </source>
</evidence>
<dbReference type="PANTHER" id="PTHR11409">
    <property type="entry name" value="ADENOSINE DEAMINASE"/>
    <property type="match status" value="1"/>
</dbReference>
<evidence type="ECO:0000259" key="8">
    <source>
        <dbReference type="Pfam" id="PF00962"/>
    </source>
</evidence>
<feature type="domain" description="Adenosine deaminase" evidence="8">
    <location>
        <begin position="256"/>
        <end position="462"/>
    </location>
</feature>
<evidence type="ECO:0000313" key="10">
    <source>
        <dbReference type="Proteomes" id="UP000054011"/>
    </source>
</evidence>
<proteinExistence type="inferred from homology"/>
<keyword evidence="5" id="KW-0378">Hydrolase</keyword>
<comment type="cofactor">
    <cofactor evidence="1">
        <name>Zn(2+)</name>
        <dbReference type="ChEBI" id="CHEBI:29105"/>
    </cofactor>
</comment>
<evidence type="ECO:0000256" key="3">
    <source>
        <dbReference type="ARBA" id="ARBA00012784"/>
    </source>
</evidence>
<evidence type="ECO:0000256" key="7">
    <source>
        <dbReference type="SAM" id="SignalP"/>
    </source>
</evidence>
<dbReference type="STRING" id="936756.ATE80_10870"/>
<dbReference type="SUPFAM" id="SSF51556">
    <property type="entry name" value="Metallo-dependent hydrolases"/>
    <property type="match status" value="1"/>
</dbReference>
<dbReference type="Proteomes" id="UP000054011">
    <property type="component" value="Unassembled WGS sequence"/>
</dbReference>
<sequence length="532" mass="57306">MRARVPLAAALGAVALLPLLPPGTATVGAAPAAHRAAPPRTPTAGEAGMARHLDAIRDDPPRLRVFFRRLPKGADLHHHLAGAVRTEHLLRLAAEDGLCVDATMTAVPPPCGSGTRPASDARRDRAFHDAVVRAWSMRDFPPGGDGHDHFFATFGKFAEVARRHRGKQLAQVANEVVAQNQFALETMVGPVPEGAEDLAARTGWDGDPARTHRRLLAGGGLDALVTAACAEADDADAEFRAAARCTTDRPEPGCRLPVRCVSHVLRGGPPALVFTQMALGMRLAERDPRFVGVNLVQPEDGAVALRDHDLHMRMLVHLRAAYPGARLPLHAGELWPGLVPPRHLRSHIRQAVTVARAERVGHSVGLRHEDDWRDTARTMAARETAVEVPFTSNAQILGVRGADHPFETYRRFGVPVVLATDDPGVSRTDISGEYQYAAEAYDLSYPELKDLARASLEYSFFSGGSLWSGNPTRHGYHRVRACRTSWPGAAQPAVACRALLAASPEAAIQWRQEAAFHRFGSLVGHGGPAPAL</sequence>
<dbReference type="GO" id="GO:0006154">
    <property type="term" value="P:adenosine catabolic process"/>
    <property type="evidence" value="ECO:0007669"/>
    <property type="project" value="TreeGrafter"/>
</dbReference>
<accession>A0A100Y6U6</accession>
<feature type="chain" id="PRO_5038653301" description="adenosine deaminase" evidence="7">
    <location>
        <begin position="26"/>
        <end position="532"/>
    </location>
</feature>
<evidence type="ECO:0000313" key="9">
    <source>
        <dbReference type="EMBL" id="KUH38772.1"/>
    </source>
</evidence>
<reference evidence="9 10" key="1">
    <citation type="submission" date="2015-11" db="EMBL/GenBank/DDBJ databases">
        <title>Genome-wide analysis reveals the secondary metabolome in Streptomyces kanasensis ZX01.</title>
        <authorList>
            <person name="Zhang G."/>
            <person name="Han L."/>
            <person name="Feng J."/>
            <person name="Zhang X."/>
        </authorList>
    </citation>
    <scope>NUCLEOTIDE SEQUENCE [LARGE SCALE GENOMIC DNA]</scope>
    <source>
        <strain evidence="9 10">ZX01</strain>
    </source>
</reference>
<keyword evidence="7" id="KW-0732">Signal</keyword>
<name>A0A100Y6U6_9ACTN</name>
<dbReference type="AlphaFoldDB" id="A0A100Y6U6"/>
<dbReference type="GO" id="GO:0005829">
    <property type="term" value="C:cytosol"/>
    <property type="evidence" value="ECO:0007669"/>
    <property type="project" value="TreeGrafter"/>
</dbReference>
<dbReference type="GO" id="GO:0004000">
    <property type="term" value="F:adenosine deaminase activity"/>
    <property type="evidence" value="ECO:0007669"/>
    <property type="project" value="UniProtKB-ARBA"/>
</dbReference>
<evidence type="ECO:0000256" key="1">
    <source>
        <dbReference type="ARBA" id="ARBA00001947"/>
    </source>
</evidence>
<dbReference type="InterPro" id="IPR032466">
    <property type="entry name" value="Metal_Hydrolase"/>
</dbReference>
<evidence type="ECO:0000256" key="5">
    <source>
        <dbReference type="ARBA" id="ARBA00022801"/>
    </source>
</evidence>
<dbReference type="EC" id="3.5.4.4" evidence="3"/>
<gene>
    <name evidence="9" type="ORF">ATE80_10870</name>
</gene>
<comment type="similarity">
    <text evidence="2">Belongs to the metallo-dependent hydrolases superfamily. Adenosine and AMP deaminases family.</text>
</comment>
<dbReference type="Pfam" id="PF00962">
    <property type="entry name" value="A_deaminase"/>
    <property type="match status" value="1"/>
</dbReference>
<dbReference type="PANTHER" id="PTHR11409:SF43">
    <property type="entry name" value="ADENOSINE DEAMINASE"/>
    <property type="match status" value="1"/>
</dbReference>
<keyword evidence="4" id="KW-0479">Metal-binding</keyword>
<evidence type="ECO:0000256" key="4">
    <source>
        <dbReference type="ARBA" id="ARBA00022723"/>
    </source>
</evidence>
<dbReference type="GO" id="GO:0046103">
    <property type="term" value="P:inosine biosynthetic process"/>
    <property type="evidence" value="ECO:0007669"/>
    <property type="project" value="TreeGrafter"/>
</dbReference>
<dbReference type="GO" id="GO:0046872">
    <property type="term" value="F:metal ion binding"/>
    <property type="evidence" value="ECO:0007669"/>
    <property type="project" value="UniProtKB-KW"/>
</dbReference>
<keyword evidence="10" id="KW-1185">Reference proteome</keyword>
<keyword evidence="6" id="KW-0862">Zinc</keyword>
<dbReference type="Gene3D" id="3.20.20.140">
    <property type="entry name" value="Metal-dependent hydrolases"/>
    <property type="match status" value="1"/>
</dbReference>
<dbReference type="EMBL" id="LNSV01000021">
    <property type="protein sequence ID" value="KUH38772.1"/>
    <property type="molecule type" value="Genomic_DNA"/>
</dbReference>
<organism evidence="9 10">
    <name type="scientific">Streptomyces kanasensis</name>
    <dbReference type="NCBI Taxonomy" id="936756"/>
    <lineage>
        <taxon>Bacteria</taxon>
        <taxon>Bacillati</taxon>
        <taxon>Actinomycetota</taxon>
        <taxon>Actinomycetes</taxon>
        <taxon>Kitasatosporales</taxon>
        <taxon>Streptomycetaceae</taxon>
        <taxon>Streptomyces</taxon>
    </lineage>
</organism>
<dbReference type="InterPro" id="IPR006330">
    <property type="entry name" value="Ado/ade_deaminase"/>
</dbReference>
<comment type="caution">
    <text evidence="9">The sequence shown here is derived from an EMBL/GenBank/DDBJ whole genome shotgun (WGS) entry which is preliminary data.</text>
</comment>
<feature type="signal peptide" evidence="7">
    <location>
        <begin position="1"/>
        <end position="25"/>
    </location>
</feature>